<dbReference type="InterPro" id="IPR029058">
    <property type="entry name" value="AB_hydrolase_fold"/>
</dbReference>
<proteinExistence type="predicted"/>
<gene>
    <name evidence="3" type="ORF">NKR23_g3713</name>
</gene>
<feature type="domain" description="AB hydrolase-1" evidence="2">
    <location>
        <begin position="39"/>
        <end position="285"/>
    </location>
</feature>
<evidence type="ECO:0000256" key="1">
    <source>
        <dbReference type="SAM" id="MobiDB-lite"/>
    </source>
</evidence>
<dbReference type="InterPro" id="IPR050471">
    <property type="entry name" value="AB_hydrolase"/>
</dbReference>
<feature type="region of interest" description="Disordered" evidence="1">
    <location>
        <begin position="133"/>
        <end position="152"/>
    </location>
</feature>
<dbReference type="Gene3D" id="3.40.50.1820">
    <property type="entry name" value="alpha/beta hydrolase"/>
    <property type="match status" value="1"/>
</dbReference>
<name>A0AA38S498_9PEZI</name>
<dbReference type="PANTHER" id="PTHR43433">
    <property type="entry name" value="HYDROLASE, ALPHA/BETA FOLD FAMILY PROTEIN"/>
    <property type="match status" value="1"/>
</dbReference>
<dbReference type="InterPro" id="IPR000073">
    <property type="entry name" value="AB_hydrolase_1"/>
</dbReference>
<sequence length="300" mass="32460">MSSHQTAKTRYVTSGKGIKFAYRRLGAAQGTTLLLLTHFRGVMDTWDPILINALASCRSLILHDPPGVGLSSGETATTVRQAADDVLEFLHLIDQQEIDVLGFSLGGFVAQLVALNADPAVLKVRKLVLAGTGPSAGPETSRTPNEDVGTHAGAKDVKSETFEALFFPRTREGKTASEDFWDRIHERSLSTSGEERATFVSDSFLDGGKGLQAQGAQTGSWSNPETTKGLDGSYDRLEELRIPILVANGHDDYMVPTANSFVIQQKVPNGQFIIHPRSGHGFLFQFAAQFARDVVGFLEA</sequence>
<dbReference type="SUPFAM" id="SSF53474">
    <property type="entry name" value="alpha/beta-Hydrolases"/>
    <property type="match status" value="1"/>
</dbReference>
<evidence type="ECO:0000313" key="4">
    <source>
        <dbReference type="Proteomes" id="UP001174694"/>
    </source>
</evidence>
<accession>A0AA38S498</accession>
<protein>
    <submittedName>
        <fullName evidence="3">Alpha/beta-hydrolase</fullName>
    </submittedName>
</protein>
<reference evidence="3" key="1">
    <citation type="submission" date="2022-07" db="EMBL/GenBank/DDBJ databases">
        <title>Fungi with potential for degradation of polypropylene.</title>
        <authorList>
            <person name="Gostincar C."/>
        </authorList>
    </citation>
    <scope>NUCLEOTIDE SEQUENCE</scope>
    <source>
        <strain evidence="3">EXF-13308</strain>
    </source>
</reference>
<dbReference type="Pfam" id="PF00561">
    <property type="entry name" value="Abhydrolase_1"/>
    <property type="match status" value="1"/>
</dbReference>
<dbReference type="Proteomes" id="UP001174694">
    <property type="component" value="Unassembled WGS sequence"/>
</dbReference>
<dbReference type="AlphaFoldDB" id="A0AA38S498"/>
<evidence type="ECO:0000313" key="3">
    <source>
        <dbReference type="EMBL" id="KAJ9150369.1"/>
    </source>
</evidence>
<keyword evidence="4" id="KW-1185">Reference proteome</keyword>
<dbReference type="PANTHER" id="PTHR43433:SF5">
    <property type="entry name" value="AB HYDROLASE-1 DOMAIN-CONTAINING PROTEIN"/>
    <property type="match status" value="1"/>
</dbReference>
<comment type="caution">
    <text evidence="3">The sequence shown here is derived from an EMBL/GenBank/DDBJ whole genome shotgun (WGS) entry which is preliminary data.</text>
</comment>
<organism evidence="3 4">
    <name type="scientific">Pleurostoma richardsiae</name>
    <dbReference type="NCBI Taxonomy" id="41990"/>
    <lineage>
        <taxon>Eukaryota</taxon>
        <taxon>Fungi</taxon>
        <taxon>Dikarya</taxon>
        <taxon>Ascomycota</taxon>
        <taxon>Pezizomycotina</taxon>
        <taxon>Sordariomycetes</taxon>
        <taxon>Sordariomycetidae</taxon>
        <taxon>Calosphaeriales</taxon>
        <taxon>Pleurostomataceae</taxon>
        <taxon>Pleurostoma</taxon>
    </lineage>
</organism>
<evidence type="ECO:0000259" key="2">
    <source>
        <dbReference type="Pfam" id="PF00561"/>
    </source>
</evidence>
<dbReference type="EMBL" id="JANBVO010000008">
    <property type="protein sequence ID" value="KAJ9150369.1"/>
    <property type="molecule type" value="Genomic_DNA"/>
</dbReference>